<proteinExistence type="predicted"/>
<sequence length="228" mass="24443">MPSLAEIHNLGLEIILVGGWLGLILGVAEGLNRGFSVNAEVSRKIVHIGTGNVILLAWWLNIPAWVGIAASVISGIIALISYQTPILPSINSVGRKSLGTFFYAISIGVLIGYFWTIKQPQYAALGILIMAWGDGLAAVIGQRWGQHKYQVFGNSKSWEGSLTMLFVSFVVCALILLATQGNNQITWGVSIAVAVVATGLETFSKYGIDNLTVPLNSAFLAFVLNQIL</sequence>
<feature type="transmembrane region" description="Helical" evidence="1">
    <location>
        <begin position="162"/>
        <end position="179"/>
    </location>
</feature>
<reference evidence="2" key="1">
    <citation type="submission" date="2019-10" db="EMBL/GenBank/DDBJ databases">
        <authorList>
            <consortium name="Genoscope - CEA"/>
            <person name="William W."/>
        </authorList>
    </citation>
    <scope>NUCLEOTIDE SEQUENCE [LARGE SCALE GENOMIC DNA]</scope>
    <source>
        <strain evidence="2">BBR_PRJEB10994</strain>
    </source>
</reference>
<keyword evidence="3" id="KW-1185">Reference proteome</keyword>
<dbReference type="InterPro" id="IPR037997">
    <property type="entry name" value="Dgk1-like"/>
</dbReference>
<name>A0A7Z9E0A2_9CYAN</name>
<dbReference type="PANTHER" id="PTHR31303">
    <property type="entry name" value="CTP-DEPENDENT DIACYLGLYCEROL KINASE 1"/>
    <property type="match status" value="1"/>
</dbReference>
<keyword evidence="2" id="KW-0808">Transferase</keyword>
<comment type="caution">
    <text evidence="2">The sequence shown here is derived from an EMBL/GenBank/DDBJ whole genome shotgun (WGS) entry which is preliminary data.</text>
</comment>
<protein>
    <submittedName>
        <fullName evidence="2">Phosphatidate cytidylyltransferase</fullName>
    </submittedName>
</protein>
<dbReference type="EMBL" id="CZCS02000184">
    <property type="protein sequence ID" value="VXD19260.1"/>
    <property type="molecule type" value="Genomic_DNA"/>
</dbReference>
<dbReference type="GO" id="GO:0016779">
    <property type="term" value="F:nucleotidyltransferase activity"/>
    <property type="evidence" value="ECO:0007669"/>
    <property type="project" value="UniProtKB-KW"/>
</dbReference>
<dbReference type="RefSeq" id="WP_083618154.1">
    <property type="nucleotide sequence ID" value="NZ_LR735004.1"/>
</dbReference>
<organism evidence="2 3">
    <name type="scientific">Planktothrix paucivesiculata PCC 9631</name>
    <dbReference type="NCBI Taxonomy" id="671071"/>
    <lineage>
        <taxon>Bacteria</taxon>
        <taxon>Bacillati</taxon>
        <taxon>Cyanobacteriota</taxon>
        <taxon>Cyanophyceae</taxon>
        <taxon>Oscillatoriophycideae</taxon>
        <taxon>Oscillatoriales</taxon>
        <taxon>Microcoleaceae</taxon>
        <taxon>Planktothrix</taxon>
    </lineage>
</organism>
<gene>
    <name evidence="2" type="ORF">PL9631_440044</name>
</gene>
<keyword evidence="1" id="KW-1133">Transmembrane helix</keyword>
<dbReference type="AlphaFoldDB" id="A0A7Z9E0A2"/>
<dbReference type="OrthoDB" id="8149352at2"/>
<evidence type="ECO:0000256" key="1">
    <source>
        <dbReference type="SAM" id="Phobius"/>
    </source>
</evidence>
<evidence type="ECO:0000313" key="3">
    <source>
        <dbReference type="Proteomes" id="UP000182190"/>
    </source>
</evidence>
<keyword evidence="1" id="KW-0472">Membrane</keyword>
<dbReference type="Proteomes" id="UP000182190">
    <property type="component" value="Unassembled WGS sequence"/>
</dbReference>
<accession>A0A7Z9E0A2</accession>
<dbReference type="PANTHER" id="PTHR31303:SF1">
    <property type="entry name" value="CTP-DEPENDENT DIACYLGLYCEROL KINASE 1"/>
    <property type="match status" value="1"/>
</dbReference>
<dbReference type="GO" id="GO:0004143">
    <property type="term" value="F:ATP-dependent diacylglycerol kinase activity"/>
    <property type="evidence" value="ECO:0007669"/>
    <property type="project" value="InterPro"/>
</dbReference>
<keyword evidence="1" id="KW-0812">Transmembrane</keyword>
<feature type="transmembrane region" description="Helical" evidence="1">
    <location>
        <begin position="66"/>
        <end position="86"/>
    </location>
</feature>
<feature type="transmembrane region" description="Helical" evidence="1">
    <location>
        <begin position="12"/>
        <end position="32"/>
    </location>
</feature>
<feature type="transmembrane region" description="Helical" evidence="1">
    <location>
        <begin position="122"/>
        <end position="141"/>
    </location>
</feature>
<feature type="transmembrane region" description="Helical" evidence="1">
    <location>
        <begin position="185"/>
        <end position="203"/>
    </location>
</feature>
<feature type="transmembrane region" description="Helical" evidence="1">
    <location>
        <begin position="98"/>
        <end position="116"/>
    </location>
</feature>
<evidence type="ECO:0000313" key="2">
    <source>
        <dbReference type="EMBL" id="VXD19260.1"/>
    </source>
</evidence>
<keyword evidence="2" id="KW-0548">Nucleotidyltransferase</keyword>